<evidence type="ECO:0000256" key="6">
    <source>
        <dbReference type="ARBA" id="ARBA00023136"/>
    </source>
</evidence>
<evidence type="ECO:0000313" key="10">
    <source>
        <dbReference type="Proteomes" id="UP000250369"/>
    </source>
</evidence>
<name>A0A329MPL5_9BACL</name>
<dbReference type="SUPFAM" id="SSF161098">
    <property type="entry name" value="MetI-like"/>
    <property type="match status" value="1"/>
</dbReference>
<evidence type="ECO:0000256" key="5">
    <source>
        <dbReference type="ARBA" id="ARBA00022989"/>
    </source>
</evidence>
<proteinExistence type="inferred from homology"/>
<evidence type="ECO:0000256" key="7">
    <source>
        <dbReference type="RuleBase" id="RU363032"/>
    </source>
</evidence>
<dbReference type="InterPro" id="IPR050809">
    <property type="entry name" value="UgpAE/MalFG_permease"/>
</dbReference>
<feature type="domain" description="ABC transmembrane type-1" evidence="8">
    <location>
        <begin position="86"/>
        <end position="301"/>
    </location>
</feature>
<feature type="transmembrane region" description="Helical" evidence="7">
    <location>
        <begin position="90"/>
        <end position="114"/>
    </location>
</feature>
<dbReference type="CDD" id="cd06261">
    <property type="entry name" value="TM_PBP2"/>
    <property type="match status" value="1"/>
</dbReference>
<feature type="transmembrane region" description="Helical" evidence="7">
    <location>
        <begin position="187"/>
        <end position="208"/>
    </location>
</feature>
<keyword evidence="5 7" id="KW-1133">Transmembrane helix</keyword>
<dbReference type="RefSeq" id="WP_113030169.1">
    <property type="nucleotide sequence ID" value="NZ_QMFB01000003.1"/>
</dbReference>
<dbReference type="OrthoDB" id="9785836at2"/>
<dbReference type="InterPro" id="IPR035906">
    <property type="entry name" value="MetI-like_sf"/>
</dbReference>
<evidence type="ECO:0000259" key="8">
    <source>
        <dbReference type="PROSITE" id="PS50928"/>
    </source>
</evidence>
<dbReference type="AlphaFoldDB" id="A0A329MPL5"/>
<evidence type="ECO:0000256" key="2">
    <source>
        <dbReference type="ARBA" id="ARBA00022448"/>
    </source>
</evidence>
<evidence type="ECO:0000256" key="3">
    <source>
        <dbReference type="ARBA" id="ARBA00022475"/>
    </source>
</evidence>
<evidence type="ECO:0000313" key="9">
    <source>
        <dbReference type="EMBL" id="RAV21859.1"/>
    </source>
</evidence>
<comment type="similarity">
    <text evidence="7">Belongs to the binding-protein-dependent transport system permease family.</text>
</comment>
<keyword evidence="6 7" id="KW-0472">Membrane</keyword>
<feature type="transmembrane region" description="Helical" evidence="7">
    <location>
        <begin position="126"/>
        <end position="146"/>
    </location>
</feature>
<dbReference type="EMBL" id="QMFB01000003">
    <property type="protein sequence ID" value="RAV21859.1"/>
    <property type="molecule type" value="Genomic_DNA"/>
</dbReference>
<dbReference type="InterPro" id="IPR000515">
    <property type="entry name" value="MetI-like"/>
</dbReference>
<dbReference type="PANTHER" id="PTHR43227:SF11">
    <property type="entry name" value="BLL4140 PROTEIN"/>
    <property type="match status" value="1"/>
</dbReference>
<keyword evidence="4 7" id="KW-0812">Transmembrane</keyword>
<dbReference type="Proteomes" id="UP000250369">
    <property type="component" value="Unassembled WGS sequence"/>
</dbReference>
<evidence type="ECO:0000256" key="1">
    <source>
        <dbReference type="ARBA" id="ARBA00004651"/>
    </source>
</evidence>
<dbReference type="Gene3D" id="1.10.3720.10">
    <property type="entry name" value="MetI-like"/>
    <property type="match status" value="1"/>
</dbReference>
<feature type="transmembrane region" description="Helical" evidence="7">
    <location>
        <begin position="24"/>
        <end position="53"/>
    </location>
</feature>
<dbReference type="GO" id="GO:0055085">
    <property type="term" value="P:transmembrane transport"/>
    <property type="evidence" value="ECO:0007669"/>
    <property type="project" value="InterPro"/>
</dbReference>
<reference evidence="9 10" key="1">
    <citation type="journal article" date="2009" name="Int. J. Syst. Evol. Microbiol.">
        <title>Paenibacillus contaminans sp. nov., isolated from a contaminated laboratory plate.</title>
        <authorList>
            <person name="Chou J.H."/>
            <person name="Lee J.H."/>
            <person name="Lin M.C."/>
            <person name="Chang P.S."/>
            <person name="Arun A.B."/>
            <person name="Young C.C."/>
            <person name="Chen W.M."/>
        </authorList>
    </citation>
    <scope>NUCLEOTIDE SEQUENCE [LARGE SCALE GENOMIC DNA]</scope>
    <source>
        <strain evidence="9 10">CKOBP-6</strain>
    </source>
</reference>
<dbReference type="GO" id="GO:0005886">
    <property type="term" value="C:plasma membrane"/>
    <property type="evidence" value="ECO:0007669"/>
    <property type="project" value="UniProtKB-SubCell"/>
</dbReference>
<feature type="transmembrane region" description="Helical" evidence="7">
    <location>
        <begin position="220"/>
        <end position="240"/>
    </location>
</feature>
<protein>
    <submittedName>
        <fullName evidence="9">Sugar ABC transporter permease</fullName>
    </submittedName>
</protein>
<sequence>MKVALEPSVKPTKKKSKRVYRKTLFSLYLLLAPVFVLTFIFKYIPIYGIIIAFEDYSPFKGFFNSPWVGLKHVKYFLSDESFWTVMNNTLILNFYDMIFGFSAPILFAILANEIMNKSFKRVAQTISYLPHFLSWVVVSGIFYQMLSPTTGLVNEMIGWFGGTEIFFMTEKEYFRGILVSAGIWKEIGWSAILYFAVIAGIDSSLYEAASIDGASRLRQIWHITLPGMVPMIVLLLLLRLGSMFDVGFERVFTMQNSLVLDESDVISTYIYRLGLERAQYSLTTAIGFVQSMLGFLMLVTANWLSKKTTGMGLY</sequence>
<accession>A0A329MPL5</accession>
<dbReference type="PANTHER" id="PTHR43227">
    <property type="entry name" value="BLL4140 PROTEIN"/>
    <property type="match status" value="1"/>
</dbReference>
<keyword evidence="10" id="KW-1185">Reference proteome</keyword>
<comment type="caution">
    <text evidence="9">The sequence shown here is derived from an EMBL/GenBank/DDBJ whole genome shotgun (WGS) entry which is preliminary data.</text>
</comment>
<evidence type="ECO:0000256" key="4">
    <source>
        <dbReference type="ARBA" id="ARBA00022692"/>
    </source>
</evidence>
<dbReference type="Pfam" id="PF00528">
    <property type="entry name" value="BPD_transp_1"/>
    <property type="match status" value="1"/>
</dbReference>
<gene>
    <name evidence="9" type="ORF">DQG23_07320</name>
</gene>
<keyword evidence="2 7" id="KW-0813">Transport</keyword>
<feature type="transmembrane region" description="Helical" evidence="7">
    <location>
        <begin position="280"/>
        <end position="304"/>
    </location>
</feature>
<comment type="subcellular location">
    <subcellularLocation>
        <location evidence="1 7">Cell membrane</location>
        <topology evidence="1 7">Multi-pass membrane protein</topology>
    </subcellularLocation>
</comment>
<keyword evidence="3" id="KW-1003">Cell membrane</keyword>
<dbReference type="PROSITE" id="PS50928">
    <property type="entry name" value="ABC_TM1"/>
    <property type="match status" value="1"/>
</dbReference>
<organism evidence="9 10">
    <name type="scientific">Paenibacillus contaminans</name>
    <dbReference type="NCBI Taxonomy" id="450362"/>
    <lineage>
        <taxon>Bacteria</taxon>
        <taxon>Bacillati</taxon>
        <taxon>Bacillota</taxon>
        <taxon>Bacilli</taxon>
        <taxon>Bacillales</taxon>
        <taxon>Paenibacillaceae</taxon>
        <taxon>Paenibacillus</taxon>
    </lineage>
</organism>